<keyword evidence="3 7" id="KW-0812">Transmembrane</keyword>
<dbReference type="Pfam" id="PF08334">
    <property type="entry name" value="T2SSG"/>
    <property type="match status" value="1"/>
</dbReference>
<evidence type="ECO:0000256" key="1">
    <source>
        <dbReference type="ARBA" id="ARBA00004167"/>
    </source>
</evidence>
<dbReference type="PANTHER" id="PTHR30093">
    <property type="entry name" value="GENERAL SECRETION PATHWAY PROTEIN G"/>
    <property type="match status" value="1"/>
</dbReference>
<dbReference type="SUPFAM" id="SSF54523">
    <property type="entry name" value="Pili subunits"/>
    <property type="match status" value="1"/>
</dbReference>
<comment type="subcellular location">
    <subcellularLocation>
        <location evidence="1">Membrane</location>
        <topology evidence="1">Single-pass membrane protein</topology>
    </subcellularLocation>
</comment>
<keyword evidence="5 7" id="KW-0472">Membrane</keyword>
<name>A0A3A4P2I5_ABYX5</name>
<organism evidence="9 10">
    <name type="scientific">Abyssobacteria bacterium (strain SURF_5)</name>
    <dbReference type="NCBI Taxonomy" id="2093360"/>
    <lineage>
        <taxon>Bacteria</taxon>
        <taxon>Pseudomonadati</taxon>
        <taxon>Candidatus Hydrogenedentota</taxon>
        <taxon>Candidatus Abyssobacteria</taxon>
    </lineage>
</organism>
<keyword evidence="2" id="KW-0488">Methylation</keyword>
<evidence type="ECO:0000256" key="5">
    <source>
        <dbReference type="ARBA" id="ARBA00023136"/>
    </source>
</evidence>
<evidence type="ECO:0000259" key="8">
    <source>
        <dbReference type="Pfam" id="PF08334"/>
    </source>
</evidence>
<evidence type="ECO:0000256" key="2">
    <source>
        <dbReference type="ARBA" id="ARBA00022481"/>
    </source>
</evidence>
<evidence type="ECO:0000313" key="9">
    <source>
        <dbReference type="EMBL" id="RJP25349.1"/>
    </source>
</evidence>
<gene>
    <name evidence="9" type="ORF">C4520_02630</name>
</gene>
<accession>A0A3A4P2I5</accession>
<dbReference type="Gene3D" id="3.30.700.10">
    <property type="entry name" value="Glycoprotein, Type 4 Pilin"/>
    <property type="match status" value="2"/>
</dbReference>
<evidence type="ECO:0000256" key="7">
    <source>
        <dbReference type="SAM" id="Phobius"/>
    </source>
</evidence>
<feature type="domain" description="Type II secretion system protein GspG C-terminal" evidence="8">
    <location>
        <begin position="284"/>
        <end position="311"/>
    </location>
</feature>
<feature type="region of interest" description="Disordered" evidence="6">
    <location>
        <begin position="201"/>
        <end position="224"/>
    </location>
</feature>
<dbReference type="InterPro" id="IPR013545">
    <property type="entry name" value="T2SS_protein-GspG_C"/>
</dbReference>
<dbReference type="GO" id="GO:0015627">
    <property type="term" value="C:type II protein secretion system complex"/>
    <property type="evidence" value="ECO:0007669"/>
    <property type="project" value="InterPro"/>
</dbReference>
<dbReference type="EMBL" id="QZKU01000024">
    <property type="protein sequence ID" value="RJP25349.1"/>
    <property type="molecule type" value="Genomic_DNA"/>
</dbReference>
<feature type="transmembrane region" description="Helical" evidence="7">
    <location>
        <begin position="136"/>
        <end position="160"/>
    </location>
</feature>
<comment type="caution">
    <text evidence="9">The sequence shown here is derived from an EMBL/GenBank/DDBJ whole genome shotgun (WGS) entry which is preliminary data.</text>
</comment>
<keyword evidence="4 7" id="KW-1133">Transmembrane helix</keyword>
<sequence length="564" mass="61805">MSRNRFNEPQNVRRPVVLKPCKCANCSWEPAVQFRMPYCGTVFARIIMADSGPPGRQSSRLNSGRNVSDAYEISCAWRSARRCRRRSPFGNCGGGKMLPFPEVFSAPNLLQHTAWRTFSMKGEIPMPPRLADERGFTLTELLVVVGIIVLLTAIVVPNIVGRIDAAKMHAAEDQIAEIETALAAYYADFGTYPGDVFPTEDRNNDGVLEPSEDSNFNNSLDAGEDKNSNSVLDLYEDTGVDIDGDGYYDYACNTDGTGRSNGRLDRGDGVINIDDLEWALKTTAKNGPYIKEIPLDPWGNRYVYYAPLRRPTYNSNDLNDRGDEDYLWIDPANNDSPPTLNDRTLCSEDINGNGRLDTGEDVGIAVYDVNTGVATVYVRTAATPGGVPAFTSMRAGSGNGILDHGDDDNKNNNIETYIDMATPEAPNHIELGNADISPDGLARNIGYYIYSIGRDKRDQTATGYEDIELNGMINGVLDIDPSTTFDEDLDADGSLDCGYEDVGLDGIPGTKDQGEDDGELTVGTGGDTRDEDFDGDSELDGQDNDDINSWNKKRPWRSHSNYGG</sequence>
<dbReference type="PRINTS" id="PR00813">
    <property type="entry name" value="BCTERIALGSPG"/>
</dbReference>
<dbReference type="Proteomes" id="UP000265882">
    <property type="component" value="Unassembled WGS sequence"/>
</dbReference>
<feature type="region of interest" description="Disordered" evidence="6">
    <location>
        <begin position="499"/>
        <end position="564"/>
    </location>
</feature>
<dbReference type="NCBIfam" id="TIGR02532">
    <property type="entry name" value="IV_pilin_GFxxxE"/>
    <property type="match status" value="1"/>
</dbReference>
<evidence type="ECO:0000313" key="10">
    <source>
        <dbReference type="Proteomes" id="UP000265882"/>
    </source>
</evidence>
<evidence type="ECO:0000256" key="6">
    <source>
        <dbReference type="SAM" id="MobiDB-lite"/>
    </source>
</evidence>
<dbReference type="GO" id="GO:0016020">
    <property type="term" value="C:membrane"/>
    <property type="evidence" value="ECO:0007669"/>
    <property type="project" value="UniProtKB-SubCell"/>
</dbReference>
<protein>
    <submittedName>
        <fullName evidence="9">Prepilin-type N-terminal cleavage/methylation domain-containing protein</fullName>
    </submittedName>
</protein>
<reference evidence="9 10" key="1">
    <citation type="journal article" date="2017" name="ISME J.">
        <title>Energy and carbon metabolisms in a deep terrestrial subsurface fluid microbial community.</title>
        <authorList>
            <person name="Momper L."/>
            <person name="Jungbluth S.P."/>
            <person name="Lee M.D."/>
            <person name="Amend J.P."/>
        </authorList>
    </citation>
    <scope>NUCLEOTIDE SEQUENCE [LARGE SCALE GENOMIC DNA]</scope>
    <source>
        <strain evidence="9">SURF_5</strain>
    </source>
</reference>
<dbReference type="GO" id="GO:0015628">
    <property type="term" value="P:protein secretion by the type II secretion system"/>
    <property type="evidence" value="ECO:0007669"/>
    <property type="project" value="InterPro"/>
</dbReference>
<dbReference type="PANTHER" id="PTHR30093:SF44">
    <property type="entry name" value="TYPE II SECRETION SYSTEM CORE PROTEIN G"/>
    <property type="match status" value="1"/>
</dbReference>
<dbReference type="InterPro" id="IPR012902">
    <property type="entry name" value="N_methyl_site"/>
</dbReference>
<dbReference type="AlphaFoldDB" id="A0A3A4P2I5"/>
<feature type="compositionally biased region" description="Acidic residues" evidence="6">
    <location>
        <begin position="529"/>
        <end position="546"/>
    </location>
</feature>
<evidence type="ECO:0000256" key="3">
    <source>
        <dbReference type="ARBA" id="ARBA00022692"/>
    </source>
</evidence>
<evidence type="ECO:0000256" key="4">
    <source>
        <dbReference type="ARBA" id="ARBA00022989"/>
    </source>
</evidence>
<dbReference type="InterPro" id="IPR000983">
    <property type="entry name" value="Bac_GSPG_pilin"/>
</dbReference>
<dbReference type="InterPro" id="IPR045584">
    <property type="entry name" value="Pilin-like"/>
</dbReference>
<proteinExistence type="predicted"/>